<proteinExistence type="predicted"/>
<feature type="domain" description="C2H2-type" evidence="7">
    <location>
        <begin position="839"/>
        <end position="866"/>
    </location>
</feature>
<protein>
    <recommendedName>
        <fullName evidence="7">C2H2-type domain-containing protein</fullName>
    </recommendedName>
</protein>
<feature type="region of interest" description="Disordered" evidence="6">
    <location>
        <begin position="547"/>
        <end position="589"/>
    </location>
</feature>
<dbReference type="InterPro" id="IPR050688">
    <property type="entry name" value="Zinc_finger/UBP_domain"/>
</dbReference>
<dbReference type="GO" id="GO:0005634">
    <property type="term" value="C:nucleus"/>
    <property type="evidence" value="ECO:0007669"/>
    <property type="project" value="TreeGrafter"/>
</dbReference>
<reference evidence="8" key="1">
    <citation type="submission" date="2021-02" db="EMBL/GenBank/DDBJ databases">
        <authorList>
            <person name="Nowell W R."/>
        </authorList>
    </citation>
    <scope>NUCLEOTIDE SEQUENCE</scope>
</reference>
<feature type="region of interest" description="Disordered" evidence="6">
    <location>
        <begin position="1"/>
        <end position="25"/>
    </location>
</feature>
<feature type="compositionally biased region" description="Low complexity" evidence="6">
    <location>
        <begin position="673"/>
        <end position="696"/>
    </location>
</feature>
<evidence type="ECO:0000256" key="1">
    <source>
        <dbReference type="ARBA" id="ARBA00022723"/>
    </source>
</evidence>
<feature type="compositionally biased region" description="Basic and acidic residues" evidence="6">
    <location>
        <begin position="155"/>
        <end position="175"/>
    </location>
</feature>
<keyword evidence="2" id="KW-0677">Repeat</keyword>
<dbReference type="PANTHER" id="PTHR24403:SF58">
    <property type="entry name" value="ZINC FINGER PROTEIN 462"/>
    <property type="match status" value="1"/>
</dbReference>
<evidence type="ECO:0000313" key="9">
    <source>
        <dbReference type="Proteomes" id="UP000663852"/>
    </source>
</evidence>
<dbReference type="SMART" id="SM00355">
    <property type="entry name" value="ZnF_C2H2"/>
    <property type="match status" value="12"/>
</dbReference>
<dbReference type="OrthoDB" id="6365676at2759"/>
<keyword evidence="1" id="KW-0479">Metal-binding</keyword>
<feature type="region of interest" description="Disordered" evidence="6">
    <location>
        <begin position="347"/>
        <end position="371"/>
    </location>
</feature>
<feature type="region of interest" description="Disordered" evidence="6">
    <location>
        <begin position="649"/>
        <end position="716"/>
    </location>
</feature>
<evidence type="ECO:0000259" key="7">
    <source>
        <dbReference type="PROSITE" id="PS50157"/>
    </source>
</evidence>
<evidence type="ECO:0000256" key="6">
    <source>
        <dbReference type="SAM" id="MobiDB-lite"/>
    </source>
</evidence>
<gene>
    <name evidence="8" type="ORF">EDS130_LOCUS12296</name>
</gene>
<keyword evidence="3 5" id="KW-0863">Zinc-finger</keyword>
<dbReference type="PROSITE" id="PS50157">
    <property type="entry name" value="ZINC_FINGER_C2H2_2"/>
    <property type="match status" value="4"/>
</dbReference>
<dbReference type="Proteomes" id="UP000663852">
    <property type="component" value="Unassembled WGS sequence"/>
</dbReference>
<dbReference type="InterPro" id="IPR036236">
    <property type="entry name" value="Znf_C2H2_sf"/>
</dbReference>
<evidence type="ECO:0000313" key="8">
    <source>
        <dbReference type="EMBL" id="CAF0950234.1"/>
    </source>
</evidence>
<organism evidence="8 9">
    <name type="scientific">Adineta ricciae</name>
    <name type="common">Rotifer</name>
    <dbReference type="NCBI Taxonomy" id="249248"/>
    <lineage>
        <taxon>Eukaryota</taxon>
        <taxon>Metazoa</taxon>
        <taxon>Spiralia</taxon>
        <taxon>Gnathifera</taxon>
        <taxon>Rotifera</taxon>
        <taxon>Eurotatoria</taxon>
        <taxon>Bdelloidea</taxon>
        <taxon>Adinetida</taxon>
        <taxon>Adinetidae</taxon>
        <taxon>Adineta</taxon>
    </lineage>
</organism>
<accession>A0A814D6U4</accession>
<dbReference type="EMBL" id="CAJNOJ010000046">
    <property type="protein sequence ID" value="CAF0950234.1"/>
    <property type="molecule type" value="Genomic_DNA"/>
</dbReference>
<dbReference type="SUPFAM" id="SSF57667">
    <property type="entry name" value="beta-beta-alpha zinc fingers"/>
    <property type="match status" value="4"/>
</dbReference>
<feature type="domain" description="C2H2-type" evidence="7">
    <location>
        <begin position="243"/>
        <end position="271"/>
    </location>
</feature>
<feature type="compositionally biased region" description="Low complexity" evidence="6">
    <location>
        <begin position="651"/>
        <end position="666"/>
    </location>
</feature>
<evidence type="ECO:0000256" key="4">
    <source>
        <dbReference type="ARBA" id="ARBA00022833"/>
    </source>
</evidence>
<name>A0A814D6U4_ADIRI</name>
<feature type="compositionally biased region" description="Polar residues" evidence="6">
    <location>
        <begin position="182"/>
        <end position="213"/>
    </location>
</feature>
<feature type="region of interest" description="Disordered" evidence="6">
    <location>
        <begin position="155"/>
        <end position="236"/>
    </location>
</feature>
<keyword evidence="4" id="KW-0862">Zinc</keyword>
<feature type="region of interest" description="Disordered" evidence="6">
    <location>
        <begin position="112"/>
        <end position="135"/>
    </location>
</feature>
<dbReference type="AlphaFoldDB" id="A0A814D6U4"/>
<sequence>MTTTSMEKKKKMRSNDITDDYGAKSDKTISTNNAINLISKTVQNTGRSSRRKQLAPRSRLARQCDLCDFSTTVMNEFRNHMKFEHGHEDIFLCETCRYYSPSSHDFQLHLDSHHHDSSQKNLHQPPSPPKSNLSLEQPVSSVLDDNMEVDDDDEHRLNIDDSKEQNTTIFEHDEQSSEDEQNPSTGLNKKLNLSVTSSHSRTTPSQQQASSFGSDRKRPYNVSVDPARYRRVPDPDDANSVKFACSLCGNLYKWRKSLNKHWKEKHNDEEAPPLDAPVTIRPSKLSHSKTLTSVTSDMLPTSLDPNSSQQHPAFPFSPYAWFKLATNISTNLPTDQSPLDLRIKATEHPESEEDDGKESSDDASSSSPQNSYGQKIFICSICDQRFLSIELVNEHFAQNHLHELENEIAGKSPPRNTNVAQQNEEWNLSDPVNPLKCIQCDFVGRWPTELQKHAASHSTSRPFKCLVCSLTYKWRWDLAKHWDRAHASGVKGTTLINPYKKRDRDQARSMMDIPANLSAKVSTNLDRHSISSSTSNENVMKLNFDQHSDDEQSQNSILSDNEDEQNHVKRLKQNDDKRLFLPPPPPVPSMPSSIPPSMYFPSAFFPHHPMFSSFINPSLLLQPKFNYSARMPALSMNPNLDLLKQASAFMQQSSSPHSSRSSSSSSPHPPSPSQQHQQRQQQQRMNAVAAMVAAGGSTNSNTSSHLLRQQQHQRRVEKEDRNFQCRWCDYRGRWRSELIQHMRCHHAKDKPYHCSACPYASSWKWDVQKHVKKQHAHDAAKIVELPDKYLFQTTLKAKYEGTDDRSLAPTPLTEEDYTHFGADVQEKLSSIKYTRDRTLSCQQCPFAANSMAELRRHLIVHSAESPYHCFNCNYKSKWKCDVKKHMKICNHHGPVLVGRKAMAKVMESLGLVIDSNGANSSEKVFEQKSLDDEEEDEIIVDENQQEEANEKQKINSRSQNNHLRCRQCDYEANDLCDLLSHRKNHALAKTHVDTDKKYNSDIENDDNNQSEQIFDYGMSSPIFSKKCFYIEFLEMEWLENNPLVKQFTTVHEKTRSILYQCSKCNYQTNNNHQHFLNHIDHQHPNLLEDQM</sequence>
<feature type="domain" description="C2H2-type" evidence="7">
    <location>
        <begin position="435"/>
        <end position="462"/>
    </location>
</feature>
<dbReference type="GO" id="GO:0045944">
    <property type="term" value="P:positive regulation of transcription by RNA polymerase II"/>
    <property type="evidence" value="ECO:0007669"/>
    <property type="project" value="TreeGrafter"/>
</dbReference>
<feature type="compositionally biased region" description="Basic and acidic residues" evidence="6">
    <location>
        <begin position="564"/>
        <end position="579"/>
    </location>
</feature>
<feature type="compositionally biased region" description="Basic and acidic residues" evidence="6">
    <location>
        <begin position="13"/>
        <end position="25"/>
    </location>
</feature>
<comment type="caution">
    <text evidence="8">The sequence shown here is derived from an EMBL/GenBank/DDBJ whole genome shotgun (WGS) entry which is preliminary data.</text>
</comment>
<dbReference type="GO" id="GO:0008270">
    <property type="term" value="F:zinc ion binding"/>
    <property type="evidence" value="ECO:0007669"/>
    <property type="project" value="UniProtKB-KW"/>
</dbReference>
<evidence type="ECO:0000256" key="3">
    <source>
        <dbReference type="ARBA" id="ARBA00022771"/>
    </source>
</evidence>
<dbReference type="PROSITE" id="PS00028">
    <property type="entry name" value="ZINC_FINGER_C2H2_1"/>
    <property type="match status" value="3"/>
</dbReference>
<feature type="domain" description="C2H2-type" evidence="7">
    <location>
        <begin position="723"/>
        <end position="751"/>
    </location>
</feature>
<evidence type="ECO:0000256" key="5">
    <source>
        <dbReference type="PROSITE-ProRule" id="PRU00042"/>
    </source>
</evidence>
<dbReference type="Gene3D" id="3.30.160.60">
    <property type="entry name" value="Classic Zinc Finger"/>
    <property type="match status" value="4"/>
</dbReference>
<dbReference type="InterPro" id="IPR013087">
    <property type="entry name" value="Znf_C2H2_type"/>
</dbReference>
<feature type="compositionally biased region" description="Polar residues" evidence="6">
    <location>
        <begin position="120"/>
        <end position="135"/>
    </location>
</feature>
<dbReference type="PANTHER" id="PTHR24403">
    <property type="entry name" value="ZINC FINGER PROTEIN"/>
    <property type="match status" value="1"/>
</dbReference>
<evidence type="ECO:0000256" key="2">
    <source>
        <dbReference type="ARBA" id="ARBA00022737"/>
    </source>
</evidence>